<dbReference type="InterPro" id="IPR039425">
    <property type="entry name" value="RNA_pol_sigma-70-like"/>
</dbReference>
<evidence type="ECO:0000259" key="8">
    <source>
        <dbReference type="Pfam" id="PF08281"/>
    </source>
</evidence>
<dbReference type="InterPro" id="IPR014284">
    <property type="entry name" value="RNA_pol_sigma-70_dom"/>
</dbReference>
<dbReference type="PANTHER" id="PTHR43133">
    <property type="entry name" value="RNA POLYMERASE ECF-TYPE SIGMA FACTO"/>
    <property type="match status" value="1"/>
</dbReference>
<dbReference type="InterPro" id="IPR000838">
    <property type="entry name" value="RNA_pol_sigma70_ECF_CS"/>
</dbReference>
<comment type="caution">
    <text evidence="9">The sequence shown here is derived from an EMBL/GenBank/DDBJ whole genome shotgun (WGS) entry which is preliminary data.</text>
</comment>
<evidence type="ECO:0000313" key="10">
    <source>
        <dbReference type="Proteomes" id="UP001597053"/>
    </source>
</evidence>
<dbReference type="EMBL" id="JBHTHM010000012">
    <property type="protein sequence ID" value="MFD0782514.1"/>
    <property type="molecule type" value="Genomic_DNA"/>
</dbReference>
<keyword evidence="2 6" id="KW-0805">Transcription regulation</keyword>
<dbReference type="SUPFAM" id="SSF88659">
    <property type="entry name" value="Sigma3 and sigma4 domains of RNA polymerase sigma factors"/>
    <property type="match status" value="1"/>
</dbReference>
<evidence type="ECO:0000256" key="3">
    <source>
        <dbReference type="ARBA" id="ARBA00023082"/>
    </source>
</evidence>
<name>A0ABW2ZVT3_9ACTN</name>
<keyword evidence="4 6" id="KW-0238">DNA-binding</keyword>
<proteinExistence type="inferred from homology"/>
<evidence type="ECO:0000256" key="4">
    <source>
        <dbReference type="ARBA" id="ARBA00023125"/>
    </source>
</evidence>
<evidence type="ECO:0000256" key="2">
    <source>
        <dbReference type="ARBA" id="ARBA00023015"/>
    </source>
</evidence>
<accession>A0ABW2ZVT3</accession>
<protein>
    <recommendedName>
        <fullName evidence="6">RNA polymerase sigma factor</fullName>
    </recommendedName>
</protein>
<keyword evidence="10" id="KW-1185">Reference proteome</keyword>
<dbReference type="Gene3D" id="1.10.1740.10">
    <property type="match status" value="1"/>
</dbReference>
<evidence type="ECO:0000313" key="9">
    <source>
        <dbReference type="EMBL" id="MFD0782514.1"/>
    </source>
</evidence>
<dbReference type="InterPro" id="IPR013249">
    <property type="entry name" value="RNA_pol_sigma70_r4_t2"/>
</dbReference>
<dbReference type="NCBIfam" id="TIGR02937">
    <property type="entry name" value="sigma70-ECF"/>
    <property type="match status" value="1"/>
</dbReference>
<reference evidence="10" key="1">
    <citation type="journal article" date="2019" name="Int. J. Syst. Evol. Microbiol.">
        <title>The Global Catalogue of Microorganisms (GCM) 10K type strain sequencing project: providing services to taxonomists for standard genome sequencing and annotation.</title>
        <authorList>
            <consortium name="The Broad Institute Genomics Platform"/>
            <consortium name="The Broad Institute Genome Sequencing Center for Infectious Disease"/>
            <person name="Wu L."/>
            <person name="Ma J."/>
        </authorList>
    </citation>
    <scope>NUCLEOTIDE SEQUENCE [LARGE SCALE GENOMIC DNA]</scope>
    <source>
        <strain evidence="10">JCM 32148</strain>
    </source>
</reference>
<dbReference type="Pfam" id="PF04542">
    <property type="entry name" value="Sigma70_r2"/>
    <property type="match status" value="1"/>
</dbReference>
<keyword evidence="5 6" id="KW-0804">Transcription</keyword>
<dbReference type="PANTHER" id="PTHR43133:SF52">
    <property type="entry name" value="ECF RNA POLYMERASE SIGMA FACTOR SIGL"/>
    <property type="match status" value="1"/>
</dbReference>
<dbReference type="InterPro" id="IPR007627">
    <property type="entry name" value="RNA_pol_sigma70_r2"/>
</dbReference>
<evidence type="ECO:0000259" key="7">
    <source>
        <dbReference type="Pfam" id="PF04542"/>
    </source>
</evidence>
<dbReference type="Pfam" id="PF08281">
    <property type="entry name" value="Sigma70_r4_2"/>
    <property type="match status" value="1"/>
</dbReference>
<evidence type="ECO:0000256" key="1">
    <source>
        <dbReference type="ARBA" id="ARBA00010641"/>
    </source>
</evidence>
<dbReference type="Proteomes" id="UP001597053">
    <property type="component" value="Unassembled WGS sequence"/>
</dbReference>
<keyword evidence="3 6" id="KW-0731">Sigma factor</keyword>
<dbReference type="InterPro" id="IPR013324">
    <property type="entry name" value="RNA_pol_sigma_r3/r4-like"/>
</dbReference>
<dbReference type="PROSITE" id="PS01063">
    <property type="entry name" value="SIGMA70_ECF"/>
    <property type="match status" value="1"/>
</dbReference>
<dbReference type="InterPro" id="IPR013325">
    <property type="entry name" value="RNA_pol_sigma_r2"/>
</dbReference>
<evidence type="ECO:0000256" key="6">
    <source>
        <dbReference type="RuleBase" id="RU000716"/>
    </source>
</evidence>
<dbReference type="Gene3D" id="1.10.10.10">
    <property type="entry name" value="Winged helix-like DNA-binding domain superfamily/Winged helix DNA-binding domain"/>
    <property type="match status" value="1"/>
</dbReference>
<feature type="domain" description="RNA polymerase sigma-70 region 2" evidence="7">
    <location>
        <begin position="90"/>
        <end position="158"/>
    </location>
</feature>
<evidence type="ECO:0000256" key="5">
    <source>
        <dbReference type="ARBA" id="ARBA00023163"/>
    </source>
</evidence>
<organism evidence="9 10">
    <name type="scientific">Micromonospora azadirachtae</name>
    <dbReference type="NCBI Taxonomy" id="1970735"/>
    <lineage>
        <taxon>Bacteria</taxon>
        <taxon>Bacillati</taxon>
        <taxon>Actinomycetota</taxon>
        <taxon>Actinomycetes</taxon>
        <taxon>Micromonosporales</taxon>
        <taxon>Micromonosporaceae</taxon>
        <taxon>Micromonospora</taxon>
    </lineage>
</organism>
<gene>
    <name evidence="9" type="ORF">ACFQZ8_01040</name>
</gene>
<feature type="domain" description="RNA polymerase sigma factor 70 region 4 type 2" evidence="8">
    <location>
        <begin position="186"/>
        <end position="234"/>
    </location>
</feature>
<sequence length="244" mass="27825">MALDVTRWQYVTGVPHETLVSPDTWHHDYELLRRPGNDKIQPPPTYPCAADGSPITLSRSYSMATHTLDLDGPGDSPRTRDVEKLRQIFEERSGSLLRFLRRINACRPQIVEDLLQETMLKVWRHIGEVPTDEKHIQSWLFTIARNVSADEARKRGRRPQEYQSERELQNYAAPVDPMDYVVAAESMLDAFRKLSPERRRALEEIYLKSRSAGDAAVLLAVPVGTAKSRAFYAMDSLRAAVFST</sequence>
<dbReference type="InterPro" id="IPR036388">
    <property type="entry name" value="WH-like_DNA-bd_sf"/>
</dbReference>
<dbReference type="SUPFAM" id="SSF88946">
    <property type="entry name" value="Sigma2 domain of RNA polymerase sigma factors"/>
    <property type="match status" value="1"/>
</dbReference>
<comment type="similarity">
    <text evidence="1 6">Belongs to the sigma-70 factor family. ECF subfamily.</text>
</comment>